<name>A0ABD0ZAV9_9HEMI</name>
<evidence type="ECO:0000313" key="2">
    <source>
        <dbReference type="Proteomes" id="UP001558652"/>
    </source>
</evidence>
<dbReference type="Proteomes" id="UP001558652">
    <property type="component" value="Unassembled WGS sequence"/>
</dbReference>
<sequence length="141" mass="15883">LFSGTSCGLFVPEQLPTLLSFIYTNIPPIKKGTDSRIGLGFRLGPNADFQVLFELGPQQSTLPLGPDGGGTSKREIDKAAWKGPQKKSKNQLEALLLRQKIPSQTYNLEENNEYPYLDQDVVNHLKLLYKKQTQNFDTKRM</sequence>
<keyword evidence="2" id="KW-1185">Reference proteome</keyword>
<accession>A0ABD0ZAV9</accession>
<organism evidence="1 2">
    <name type="scientific">Ranatra chinensis</name>
    <dbReference type="NCBI Taxonomy" id="642074"/>
    <lineage>
        <taxon>Eukaryota</taxon>
        <taxon>Metazoa</taxon>
        <taxon>Ecdysozoa</taxon>
        <taxon>Arthropoda</taxon>
        <taxon>Hexapoda</taxon>
        <taxon>Insecta</taxon>
        <taxon>Pterygota</taxon>
        <taxon>Neoptera</taxon>
        <taxon>Paraneoptera</taxon>
        <taxon>Hemiptera</taxon>
        <taxon>Heteroptera</taxon>
        <taxon>Panheteroptera</taxon>
        <taxon>Nepomorpha</taxon>
        <taxon>Nepidae</taxon>
        <taxon>Ranatrinae</taxon>
        <taxon>Ranatra</taxon>
    </lineage>
</organism>
<proteinExistence type="predicted"/>
<gene>
    <name evidence="1" type="ORF">AAG570_010434</name>
</gene>
<evidence type="ECO:0000313" key="1">
    <source>
        <dbReference type="EMBL" id="KAL1132479.1"/>
    </source>
</evidence>
<comment type="caution">
    <text evidence="1">The sequence shown here is derived from an EMBL/GenBank/DDBJ whole genome shotgun (WGS) entry which is preliminary data.</text>
</comment>
<protein>
    <submittedName>
        <fullName evidence="1">Uncharacterized protein</fullName>
    </submittedName>
</protein>
<dbReference type="EMBL" id="JBFDAA010000005">
    <property type="protein sequence ID" value="KAL1132479.1"/>
    <property type="molecule type" value="Genomic_DNA"/>
</dbReference>
<dbReference type="AlphaFoldDB" id="A0ABD0ZAV9"/>
<feature type="non-terminal residue" evidence="1">
    <location>
        <position position="1"/>
    </location>
</feature>
<reference evidence="1 2" key="1">
    <citation type="submission" date="2024-07" db="EMBL/GenBank/DDBJ databases">
        <title>Chromosome-level genome assembly of the water stick insect Ranatra chinensis (Heteroptera: Nepidae).</title>
        <authorList>
            <person name="Liu X."/>
        </authorList>
    </citation>
    <scope>NUCLEOTIDE SEQUENCE [LARGE SCALE GENOMIC DNA]</scope>
    <source>
        <strain evidence="1">Cailab_2021Rc</strain>
        <tissue evidence="1">Muscle</tissue>
    </source>
</reference>